<feature type="chain" id="PRO_5046283643" evidence="1">
    <location>
        <begin position="21"/>
        <end position="160"/>
    </location>
</feature>
<keyword evidence="4" id="KW-1185">Reference proteome</keyword>
<dbReference type="InterPro" id="IPR013424">
    <property type="entry name" value="Ice-binding_C"/>
</dbReference>
<feature type="signal peptide" evidence="1">
    <location>
        <begin position="1"/>
        <end position="20"/>
    </location>
</feature>
<dbReference type="EMBL" id="JBIGIA010000009">
    <property type="protein sequence ID" value="MFG6457778.1"/>
    <property type="molecule type" value="Genomic_DNA"/>
</dbReference>
<dbReference type="RefSeq" id="WP_394488633.1">
    <property type="nucleotide sequence ID" value="NZ_JBIGIA010000009.1"/>
</dbReference>
<evidence type="ECO:0000313" key="3">
    <source>
        <dbReference type="EMBL" id="MFG6457778.1"/>
    </source>
</evidence>
<dbReference type="Pfam" id="PF07589">
    <property type="entry name" value="PEP-CTERM"/>
    <property type="match status" value="1"/>
</dbReference>
<evidence type="ECO:0000259" key="2">
    <source>
        <dbReference type="Pfam" id="PF07589"/>
    </source>
</evidence>
<protein>
    <submittedName>
        <fullName evidence="3">FxDxF family PEP-CTERM protein</fullName>
    </submittedName>
</protein>
<comment type="caution">
    <text evidence="3">The sequence shown here is derived from an EMBL/GenBank/DDBJ whole genome shotgun (WGS) entry which is preliminary data.</text>
</comment>
<name>A0ABW7G772_9BURK</name>
<sequence>MKLKMIVAAVAALTAISSHAAADSWGTHSALELDVTVLPTGSFFDTYSFSLDTKSIVTGGVESFGALVGGFSVWGTGSDGLIGTSDDYGIAGAAFGGQTSVTLGSGSYYYAVAGYGFTAGGYAIASSAVAAPVPEPETYALLGAGLGIVGFVASRRRRQD</sequence>
<accession>A0ABW7G772</accession>
<gene>
    <name evidence="3" type="ORF">ACG00X_13130</name>
</gene>
<reference evidence="3 4" key="1">
    <citation type="submission" date="2024-09" db="EMBL/GenBank/DDBJ databases">
        <title>Novel species of the genus Pelomonas and Roseateles isolated from streams.</title>
        <authorList>
            <person name="Lu H."/>
        </authorList>
    </citation>
    <scope>NUCLEOTIDE SEQUENCE [LARGE SCALE GENOMIC DNA]</scope>
    <source>
        <strain evidence="3 4">BYS96W</strain>
    </source>
</reference>
<evidence type="ECO:0000313" key="4">
    <source>
        <dbReference type="Proteomes" id="UP001606305"/>
    </source>
</evidence>
<keyword evidence="1" id="KW-0732">Signal</keyword>
<dbReference type="NCBIfam" id="TIGR02595">
    <property type="entry name" value="PEP_CTERM"/>
    <property type="match status" value="1"/>
</dbReference>
<organism evidence="3 4">
    <name type="scientific">Pelomonas nitida</name>
    <dbReference type="NCBI Taxonomy" id="3299027"/>
    <lineage>
        <taxon>Bacteria</taxon>
        <taxon>Pseudomonadati</taxon>
        <taxon>Pseudomonadota</taxon>
        <taxon>Betaproteobacteria</taxon>
        <taxon>Burkholderiales</taxon>
        <taxon>Sphaerotilaceae</taxon>
        <taxon>Roseateles</taxon>
    </lineage>
</organism>
<dbReference type="NCBIfam" id="NF038126">
    <property type="entry name" value="PEP_CTERM_FxDxF"/>
    <property type="match status" value="1"/>
</dbReference>
<feature type="domain" description="Ice-binding protein C-terminal" evidence="2">
    <location>
        <begin position="132"/>
        <end position="157"/>
    </location>
</feature>
<evidence type="ECO:0000256" key="1">
    <source>
        <dbReference type="SAM" id="SignalP"/>
    </source>
</evidence>
<proteinExistence type="predicted"/>
<dbReference type="Proteomes" id="UP001606305">
    <property type="component" value="Unassembled WGS sequence"/>
</dbReference>